<dbReference type="InterPro" id="IPR008947">
    <property type="entry name" value="PLipase_C/P1_nuclease_dom_sf"/>
</dbReference>
<gene>
    <name evidence="1" type="ORF">R6Y95_01905</name>
</gene>
<dbReference type="EMBL" id="CP137641">
    <property type="protein sequence ID" value="WOX56102.1"/>
    <property type="molecule type" value="Genomic_DNA"/>
</dbReference>
<evidence type="ECO:0000313" key="2">
    <source>
        <dbReference type="Proteomes" id="UP001626603"/>
    </source>
</evidence>
<dbReference type="Gene3D" id="1.10.575.10">
    <property type="entry name" value="P1 Nuclease"/>
    <property type="match status" value="1"/>
</dbReference>
<keyword evidence="2" id="KW-1185">Reference proteome</keyword>
<organism evidence="1 2">
    <name type="scientific">Methanoculleus palmolei</name>
    <dbReference type="NCBI Taxonomy" id="72612"/>
    <lineage>
        <taxon>Archaea</taxon>
        <taxon>Methanobacteriati</taxon>
        <taxon>Methanobacteriota</taxon>
        <taxon>Stenosarchaea group</taxon>
        <taxon>Methanomicrobia</taxon>
        <taxon>Methanomicrobiales</taxon>
        <taxon>Methanomicrobiaceae</taxon>
        <taxon>Methanoculleus</taxon>
    </lineage>
</organism>
<reference evidence="1 2" key="1">
    <citation type="submission" date="2023-10" db="EMBL/GenBank/DDBJ databases">
        <title>The complete genome sequence of Methanoculleus palmolei DSM 4273.</title>
        <authorList>
            <person name="Lai S.-J."/>
            <person name="You Y.-T."/>
            <person name="Chen S.-C."/>
        </authorList>
    </citation>
    <scope>NUCLEOTIDE SEQUENCE [LARGE SCALE GENOMIC DNA]</scope>
    <source>
        <strain evidence="1 2">DSM 4273</strain>
    </source>
</reference>
<dbReference type="SUPFAM" id="SSF48537">
    <property type="entry name" value="Phospholipase C/P1 nuclease"/>
    <property type="match status" value="1"/>
</dbReference>
<name>A0ABD8AAP3_9EURY</name>
<proteinExistence type="predicted"/>
<protein>
    <submittedName>
        <fullName evidence="1">Uncharacterized protein</fullName>
    </submittedName>
</protein>
<dbReference type="Proteomes" id="UP001626603">
    <property type="component" value="Chromosome"/>
</dbReference>
<sequence length="333" mass="36962">MNELRRIERISILLGVLLCVALISTASAEEMTLERSFMQDEAALEHYAHLSPAHQAIVLKALEETYSESEFEETAAELKKIWGGTSALEEREKQELLASVIASVFTYYCLDAPNGISPMWTGYYPGYHENGVHNALAEIAGQKRGWDSTKTRLLNMHSADPDTWGVPQTVEHYLDGAPFFSNAPDKCKYYANEARSQLRSNINSESGWRCLSWSMHYMSDMSMPWHTQGAVDPVQLATHALYEGYVQDKFTDPEYGFKAALVSAPNTGGVISDPASSARGLALYSSLMYPALQASIATNPLGWGEEPFVKSATQDLLKMGLIYNMDLVDYATN</sequence>
<evidence type="ECO:0000313" key="1">
    <source>
        <dbReference type="EMBL" id="WOX56102.1"/>
    </source>
</evidence>
<dbReference type="AlphaFoldDB" id="A0ABD8AAP3"/>
<dbReference type="GO" id="GO:0003824">
    <property type="term" value="F:catalytic activity"/>
    <property type="evidence" value="ECO:0007669"/>
    <property type="project" value="UniProtKB-ARBA"/>
</dbReference>
<accession>A0ABD8AAP3</accession>